<accession>A0A2P0M8C8</accession>
<proteinExistence type="predicted"/>
<dbReference type="Pfam" id="PF08015">
    <property type="entry name" value="Pheromone"/>
    <property type="match status" value="1"/>
</dbReference>
<dbReference type="GO" id="GO:0016020">
    <property type="term" value="C:membrane"/>
    <property type="evidence" value="ECO:0007669"/>
    <property type="project" value="InterPro"/>
</dbReference>
<sequence>MDSTDFFQTISLSLDSESCDLAAFLEFSITNHKFDDSVSSSISSIVPVDSERNTGFTTYGFCVIA</sequence>
<dbReference type="GO" id="GO:0000772">
    <property type="term" value="F:mating pheromone activity"/>
    <property type="evidence" value="ECO:0007669"/>
    <property type="project" value="InterPro"/>
</dbReference>
<protein>
    <submittedName>
        <fullName evidence="1">Pheromone</fullName>
    </submittedName>
</protein>
<dbReference type="EMBL" id="KT989647">
    <property type="protein sequence ID" value="ANB67033.1"/>
    <property type="molecule type" value="Genomic_DNA"/>
</dbReference>
<name>A0A2P0M8C8_9AGAR</name>
<dbReference type="AlphaFoldDB" id="A0A2P0M8C8"/>
<dbReference type="InterPro" id="IPR012597">
    <property type="entry name" value="Pheromone"/>
</dbReference>
<reference evidence="1" key="1">
    <citation type="submission" date="2015-11" db="EMBL/GenBank/DDBJ databases">
        <title>Mating B locus structure and alleles activity of edible fungi Agrocybe salicacola.</title>
        <authorList>
            <person name="Chen W."/>
            <person name="Zhao Y."/>
        </authorList>
    </citation>
    <scope>NUCLEOTIDE SEQUENCE</scope>
    <source>
        <strain evidence="1">M130</strain>
    </source>
</reference>
<evidence type="ECO:0000313" key="1">
    <source>
        <dbReference type="EMBL" id="ANB67033.1"/>
    </source>
</evidence>
<organism evidence="1">
    <name type="scientific">Agrocybe salicacicola</name>
    <dbReference type="NCBI Taxonomy" id="1078488"/>
    <lineage>
        <taxon>Eukaryota</taxon>
        <taxon>Fungi</taxon>
        <taxon>Dikarya</taxon>
        <taxon>Basidiomycota</taxon>
        <taxon>Agaricomycotina</taxon>
        <taxon>Agaricomycetes</taxon>
        <taxon>Agaricomycetidae</taxon>
        <taxon>Agaricales</taxon>
        <taxon>Agaricineae</taxon>
        <taxon>Strophariaceae</taxon>
        <taxon>Agrocybe</taxon>
    </lineage>
</organism>
<gene>
    <name evidence="1" type="primary">phb3b</name>
</gene>